<dbReference type="OrthoDB" id="1915375at2759"/>
<gene>
    <name evidence="3" type="primary">HINT3_1</name>
    <name evidence="3" type="ORF">TWF102_004280</name>
</gene>
<reference evidence="3 4" key="1">
    <citation type="submission" date="2019-06" db="EMBL/GenBank/DDBJ databases">
        <authorList>
            <person name="Palmer J.M."/>
        </authorList>
    </citation>
    <scope>NUCLEOTIDE SEQUENCE [LARGE SCALE GENOMIC DNA]</scope>
    <source>
        <strain evidence="3 4">TWF102</strain>
    </source>
</reference>
<dbReference type="Gene3D" id="3.30.428.10">
    <property type="entry name" value="HIT-like"/>
    <property type="match status" value="1"/>
</dbReference>
<evidence type="ECO:0000313" key="4">
    <source>
        <dbReference type="Proteomes" id="UP000475325"/>
    </source>
</evidence>
<feature type="short sequence motif" description="Histidine triad motif" evidence="1">
    <location>
        <begin position="134"/>
        <end position="138"/>
    </location>
</feature>
<dbReference type="InterPro" id="IPR036265">
    <property type="entry name" value="HIT-like_sf"/>
</dbReference>
<dbReference type="Proteomes" id="UP000475325">
    <property type="component" value="Unassembled WGS sequence"/>
</dbReference>
<comment type="caution">
    <text evidence="3">The sequence shown here is derived from an EMBL/GenBank/DDBJ whole genome shotgun (WGS) entry which is preliminary data.</text>
</comment>
<evidence type="ECO:0000259" key="2">
    <source>
        <dbReference type="PROSITE" id="PS51084"/>
    </source>
</evidence>
<protein>
    <submittedName>
        <fullName evidence="3">Histidine triad nucleotide-binding protein 3, variant 2</fullName>
    </submittedName>
</protein>
<dbReference type="SUPFAM" id="SSF54197">
    <property type="entry name" value="HIT-like"/>
    <property type="match status" value="1"/>
</dbReference>
<feature type="domain" description="HIT" evidence="2">
    <location>
        <begin position="21"/>
        <end position="149"/>
    </location>
</feature>
<sequence length="192" mass="21790">MSTNLNNGSAASGVSPVGEPLECSFCKGDFIITAELYRDEDLVVIDDRRPAGRTHWLVMPLRHIRSVEDLTPSDLPLYRKMLAVREQLLAVHYPDLTPATRYHRLRTGFHRGRRDLHIVGPLKFHVPDVISVKHLHLHVIVDVDSTIRGMKYPLWNELIFAKSDLVLKRLEDEDKKLKATGETSAETGHADL</sequence>
<evidence type="ECO:0000256" key="1">
    <source>
        <dbReference type="PROSITE-ProRule" id="PRU00464"/>
    </source>
</evidence>
<dbReference type="InterPro" id="IPR011146">
    <property type="entry name" value="HIT-like"/>
</dbReference>
<dbReference type="EMBL" id="WIQW01000002">
    <property type="protein sequence ID" value="KAF3112890.1"/>
    <property type="molecule type" value="Genomic_DNA"/>
</dbReference>
<proteinExistence type="predicted"/>
<evidence type="ECO:0000313" key="3">
    <source>
        <dbReference type="EMBL" id="KAF3112890.1"/>
    </source>
</evidence>
<organism evidence="3 4">
    <name type="scientific">Orbilia oligospora</name>
    <name type="common">Nematode-trapping fungus</name>
    <name type="synonym">Arthrobotrys oligospora</name>
    <dbReference type="NCBI Taxonomy" id="2813651"/>
    <lineage>
        <taxon>Eukaryota</taxon>
        <taxon>Fungi</taxon>
        <taxon>Dikarya</taxon>
        <taxon>Ascomycota</taxon>
        <taxon>Pezizomycotina</taxon>
        <taxon>Orbiliomycetes</taxon>
        <taxon>Orbiliales</taxon>
        <taxon>Orbiliaceae</taxon>
        <taxon>Orbilia</taxon>
    </lineage>
</organism>
<dbReference type="PANTHER" id="PTHR12486">
    <property type="entry name" value="APRATAXIN-RELATED"/>
    <property type="match status" value="1"/>
</dbReference>
<dbReference type="GO" id="GO:0003824">
    <property type="term" value="F:catalytic activity"/>
    <property type="evidence" value="ECO:0007669"/>
    <property type="project" value="InterPro"/>
</dbReference>
<name>A0A7C8NKM4_ORBOL</name>
<accession>A0A7C8NKM4</accession>
<dbReference type="AlphaFoldDB" id="A0A7C8NKM4"/>
<dbReference type="PROSITE" id="PS51084">
    <property type="entry name" value="HIT_2"/>
    <property type="match status" value="1"/>
</dbReference>
<dbReference type="Pfam" id="PF11969">
    <property type="entry name" value="DcpS_C"/>
    <property type="match status" value="1"/>
</dbReference>